<dbReference type="EMBL" id="SIPC01000001">
    <property type="protein sequence ID" value="TAX71033.1"/>
    <property type="molecule type" value="Genomic_DNA"/>
</dbReference>
<comment type="caution">
    <text evidence="2">The sequence shown here is derived from an EMBL/GenBank/DDBJ whole genome shotgun (WGS) entry which is preliminary data.</text>
</comment>
<proteinExistence type="predicted"/>
<dbReference type="EMBL" id="SIPS01000001">
    <property type="protein sequence ID" value="TAW28765.1"/>
    <property type="molecule type" value="Genomic_DNA"/>
</dbReference>
<organism evidence="2 4">
    <name type="scientific">Rhizobium leguminosarum</name>
    <dbReference type="NCBI Taxonomy" id="384"/>
    <lineage>
        <taxon>Bacteria</taxon>
        <taxon>Pseudomonadati</taxon>
        <taxon>Pseudomonadota</taxon>
        <taxon>Alphaproteobacteria</taxon>
        <taxon>Hyphomicrobiales</taxon>
        <taxon>Rhizobiaceae</taxon>
        <taxon>Rhizobium/Agrobacterium group</taxon>
        <taxon>Rhizobium</taxon>
    </lineage>
</organism>
<gene>
    <name evidence="2" type="ORF">ELI03_04450</name>
    <name evidence="1" type="ORF">ELI19_04350</name>
</gene>
<dbReference type="Proteomes" id="UP000292036">
    <property type="component" value="Unassembled WGS sequence"/>
</dbReference>
<evidence type="ECO:0000313" key="4">
    <source>
        <dbReference type="Proteomes" id="UP000293652"/>
    </source>
</evidence>
<dbReference type="AlphaFoldDB" id="A0A4Q8XDJ0"/>
<sequence length="102" mass="12196">MRHMWKMWEAVSHRKLKYKWRHAWKGKPGDDFVAFNGDQQIGRIFQIHEPGLTDRWFWIVMADGGPRLDWPVAGFEETAYIASRRLEMVYENIKSGKQRMVS</sequence>
<protein>
    <submittedName>
        <fullName evidence="2">Uncharacterized protein</fullName>
    </submittedName>
</protein>
<evidence type="ECO:0000313" key="1">
    <source>
        <dbReference type="EMBL" id="TAW28765.1"/>
    </source>
</evidence>
<name>A0A4Q8XDJ0_RHILE</name>
<reference evidence="3 4" key="1">
    <citation type="submission" date="2019-02" db="EMBL/GenBank/DDBJ databases">
        <title>The genomic architecture of introgression among sibling species of bacteria.</title>
        <authorList>
            <person name="Cavassim M.I.A."/>
            <person name="Moeskjaer S."/>
            <person name="Moslemi C."/>
            <person name="Fields B."/>
            <person name="Bachmann A."/>
            <person name="Vilhjalmsson B."/>
            <person name="Schierup M.H."/>
            <person name="Young J.P.W."/>
            <person name="Andersen S.U."/>
        </authorList>
    </citation>
    <scope>NUCLEOTIDE SEQUENCE [LARGE SCALE GENOMIC DNA]</scope>
    <source>
        <strain evidence="2 4">SM145A</strain>
        <strain evidence="1 3">SM151B</strain>
    </source>
</reference>
<evidence type="ECO:0000313" key="2">
    <source>
        <dbReference type="EMBL" id="TAX71033.1"/>
    </source>
</evidence>
<evidence type="ECO:0000313" key="3">
    <source>
        <dbReference type="Proteomes" id="UP000292036"/>
    </source>
</evidence>
<dbReference type="Proteomes" id="UP000293652">
    <property type="component" value="Unassembled WGS sequence"/>
</dbReference>
<accession>A0A4Q8XDJ0</accession>